<keyword evidence="2" id="KW-1185">Reference proteome</keyword>
<dbReference type="RefSeq" id="WP_004328585.1">
    <property type="nucleotide sequence ID" value="NZ_DS499577.1"/>
</dbReference>
<dbReference type="AlphaFoldDB" id="B0MZH0"/>
<proteinExistence type="predicted"/>
<reference evidence="1" key="2">
    <citation type="submission" date="2013-09" db="EMBL/GenBank/DDBJ databases">
        <title>Draft genome sequence of Alistipes putredinis (DSM 17216).</title>
        <authorList>
            <person name="Sudarsanam P."/>
            <person name="Ley R."/>
            <person name="Guruge J."/>
            <person name="Turnbaugh P.J."/>
            <person name="Mahowald M."/>
            <person name="Liep D."/>
            <person name="Gordon J."/>
        </authorList>
    </citation>
    <scope>NUCLEOTIDE SEQUENCE</scope>
    <source>
        <strain evidence="1">DSM 17216</strain>
    </source>
</reference>
<dbReference type="eggNOG" id="ENOG5033PGR">
    <property type="taxonomic scope" value="Bacteria"/>
</dbReference>
<evidence type="ECO:0000313" key="1">
    <source>
        <dbReference type="EMBL" id="EDS03006.1"/>
    </source>
</evidence>
<dbReference type="OrthoDB" id="1029040at2"/>
<gene>
    <name evidence="1" type="ORF">ALIPUT_02544</name>
</gene>
<comment type="caution">
    <text evidence="1">The sequence shown here is derived from an EMBL/GenBank/DDBJ whole genome shotgun (WGS) entry which is preliminary data.</text>
</comment>
<protein>
    <submittedName>
        <fullName evidence="1">Uncharacterized protein</fullName>
    </submittedName>
</protein>
<organism evidence="1 2">
    <name type="scientific">Alistipes putredinis DSM 17216</name>
    <dbReference type="NCBI Taxonomy" id="445970"/>
    <lineage>
        <taxon>Bacteria</taxon>
        <taxon>Pseudomonadati</taxon>
        <taxon>Bacteroidota</taxon>
        <taxon>Bacteroidia</taxon>
        <taxon>Bacteroidales</taxon>
        <taxon>Rikenellaceae</taxon>
        <taxon>Alistipes</taxon>
    </lineage>
</organism>
<reference evidence="1" key="1">
    <citation type="submission" date="2007-10" db="EMBL/GenBank/DDBJ databases">
        <authorList>
            <person name="Fulton L."/>
            <person name="Clifton S."/>
            <person name="Fulton B."/>
            <person name="Xu J."/>
            <person name="Minx P."/>
            <person name="Pepin K.H."/>
            <person name="Johnson M."/>
            <person name="Thiruvilangam P."/>
            <person name="Bhonagiri V."/>
            <person name="Nash W.E."/>
            <person name="Mardis E.R."/>
            <person name="Wilson R.K."/>
        </authorList>
    </citation>
    <scope>NUCLEOTIDE SEQUENCE [LARGE SCALE GENOMIC DNA]</scope>
    <source>
        <strain evidence="1">DSM 17216</strain>
    </source>
</reference>
<dbReference type="HOGENOM" id="CLU_130819_0_0_10"/>
<dbReference type="GeneID" id="73802942"/>
<evidence type="ECO:0000313" key="2">
    <source>
        <dbReference type="Proteomes" id="UP000005819"/>
    </source>
</evidence>
<sequence length="172" mass="18928">MISERTQLKFATSERTGEIIGFVSRHSKTKQLRGVREDSPYKKKICVLSEDLKGKVQPNILYSVELKAMHSRNGFVVVAATPLLFKATIDTLVIPGGTYRVTVNFGNKTVYFDPLGGNSYSSKTVSGVVSLLQRRTDIENLEGVINSFKSAAARLLRRMADDGFSTPTIPGL</sequence>
<accession>B0MZH0</accession>
<name>B0MZH0_9BACT</name>
<dbReference type="EMBL" id="ABFK02000020">
    <property type="protein sequence ID" value="EDS03006.1"/>
    <property type="molecule type" value="Genomic_DNA"/>
</dbReference>
<dbReference type="Proteomes" id="UP000005819">
    <property type="component" value="Unassembled WGS sequence"/>
</dbReference>